<organism evidence="2 3">
    <name type="scientific">Gloeocapsopsis crepidinum LEGE 06123</name>
    <dbReference type="NCBI Taxonomy" id="588587"/>
    <lineage>
        <taxon>Bacteria</taxon>
        <taxon>Bacillati</taxon>
        <taxon>Cyanobacteriota</taxon>
        <taxon>Cyanophyceae</taxon>
        <taxon>Oscillatoriophycideae</taxon>
        <taxon>Chroococcales</taxon>
        <taxon>Chroococcaceae</taxon>
        <taxon>Gloeocapsopsis</taxon>
    </lineage>
</organism>
<dbReference type="Proteomes" id="UP000651156">
    <property type="component" value="Unassembled WGS sequence"/>
</dbReference>
<comment type="caution">
    <text evidence="2">The sequence shown here is derived from an EMBL/GenBank/DDBJ whole genome shotgun (WGS) entry which is preliminary data.</text>
</comment>
<dbReference type="EMBL" id="JADEWN010000005">
    <property type="protein sequence ID" value="MBE9189382.1"/>
    <property type="molecule type" value="Genomic_DNA"/>
</dbReference>
<keyword evidence="3" id="KW-1185">Reference proteome</keyword>
<feature type="chain" id="PRO_5047092331" description="SLH domain-containing protein" evidence="1">
    <location>
        <begin position="25"/>
        <end position="115"/>
    </location>
</feature>
<sequence>MNRYMFAGLVLLLTTIVSVPAAQAEAVNTTVIRSNKRKLTPFTLVSLAYQGHYRRQGIRGYSGMFADSNDGRISAKKLVQVAVNAGELPTETLSDQGFINAVEANLDALEIPNAP</sequence>
<feature type="signal peptide" evidence="1">
    <location>
        <begin position="1"/>
        <end position="24"/>
    </location>
</feature>
<evidence type="ECO:0000256" key="1">
    <source>
        <dbReference type="SAM" id="SignalP"/>
    </source>
</evidence>
<reference evidence="2 3" key="1">
    <citation type="submission" date="2020-10" db="EMBL/GenBank/DDBJ databases">
        <authorList>
            <person name="Castelo-Branco R."/>
            <person name="Eusebio N."/>
            <person name="Adriana R."/>
            <person name="Vieira A."/>
            <person name="Brugerolle De Fraissinette N."/>
            <person name="Rezende De Castro R."/>
            <person name="Schneider M.P."/>
            <person name="Vasconcelos V."/>
            <person name="Leao P.N."/>
        </authorList>
    </citation>
    <scope>NUCLEOTIDE SEQUENCE [LARGE SCALE GENOMIC DNA]</scope>
    <source>
        <strain evidence="2 3">LEGE 06123</strain>
    </source>
</reference>
<gene>
    <name evidence="2" type="ORF">IQ230_03180</name>
</gene>
<keyword evidence="1" id="KW-0732">Signal</keyword>
<protein>
    <recommendedName>
        <fullName evidence="4">SLH domain-containing protein</fullName>
    </recommendedName>
</protein>
<proteinExistence type="predicted"/>
<evidence type="ECO:0008006" key="4">
    <source>
        <dbReference type="Google" id="ProtNLM"/>
    </source>
</evidence>
<evidence type="ECO:0000313" key="2">
    <source>
        <dbReference type="EMBL" id="MBE9189382.1"/>
    </source>
</evidence>
<name>A0ABR9UM81_9CHRO</name>
<accession>A0ABR9UM81</accession>
<evidence type="ECO:0000313" key="3">
    <source>
        <dbReference type="Proteomes" id="UP000651156"/>
    </source>
</evidence>
<dbReference type="RefSeq" id="WP_193930634.1">
    <property type="nucleotide sequence ID" value="NZ_CAWPMZ010000096.1"/>
</dbReference>